<organism evidence="2 3">
    <name type="scientific">Immersiella caudata</name>
    <dbReference type="NCBI Taxonomy" id="314043"/>
    <lineage>
        <taxon>Eukaryota</taxon>
        <taxon>Fungi</taxon>
        <taxon>Dikarya</taxon>
        <taxon>Ascomycota</taxon>
        <taxon>Pezizomycotina</taxon>
        <taxon>Sordariomycetes</taxon>
        <taxon>Sordariomycetidae</taxon>
        <taxon>Sordariales</taxon>
        <taxon>Lasiosphaeriaceae</taxon>
        <taxon>Immersiella</taxon>
    </lineage>
</organism>
<name>A0AA40BX33_9PEZI</name>
<dbReference type="EMBL" id="JAULSU010000005">
    <property type="protein sequence ID" value="KAK0616747.1"/>
    <property type="molecule type" value="Genomic_DNA"/>
</dbReference>
<dbReference type="Proteomes" id="UP001175000">
    <property type="component" value="Unassembled WGS sequence"/>
</dbReference>
<proteinExistence type="predicted"/>
<evidence type="ECO:0000313" key="3">
    <source>
        <dbReference type="Proteomes" id="UP001175000"/>
    </source>
</evidence>
<feature type="compositionally biased region" description="Low complexity" evidence="1">
    <location>
        <begin position="76"/>
        <end position="86"/>
    </location>
</feature>
<feature type="region of interest" description="Disordered" evidence="1">
    <location>
        <begin position="18"/>
        <end position="112"/>
    </location>
</feature>
<sequence>MTFLRLIPYRTPDHETDAVGISVRRQDHHAKRRNARKSVQDWLANDDGSTHPSSKAGRSTPESTIRSTSAGPGDPTPSQTTTSSNSDFLSRTTSERDSSTASPPSLPDEYATSAKLPFRTAINRLEKSVKSTRDAENLHAYDIGVCAALKSMESHWLSLSSQRHISSNEKRIFLREAQRLHELLIDAELETLGNEDRLARRQEQEDLAWAALRVSAKGMSGGEDEEVTRLTESISQLSLGEPLDFVIRKKQPVRIFTEEKGSESEDSDGMLALSVKAPKVYGVFG</sequence>
<keyword evidence="3" id="KW-1185">Reference proteome</keyword>
<accession>A0AA40BX33</accession>
<evidence type="ECO:0000256" key="1">
    <source>
        <dbReference type="SAM" id="MobiDB-lite"/>
    </source>
</evidence>
<feature type="compositionally biased region" description="Basic residues" evidence="1">
    <location>
        <begin position="26"/>
        <end position="36"/>
    </location>
</feature>
<comment type="caution">
    <text evidence="2">The sequence shown here is derived from an EMBL/GenBank/DDBJ whole genome shotgun (WGS) entry which is preliminary data.</text>
</comment>
<evidence type="ECO:0000313" key="2">
    <source>
        <dbReference type="EMBL" id="KAK0616747.1"/>
    </source>
</evidence>
<feature type="compositionally biased region" description="Polar residues" evidence="1">
    <location>
        <begin position="50"/>
        <end position="70"/>
    </location>
</feature>
<protein>
    <submittedName>
        <fullName evidence="2">Uncharacterized protein</fullName>
    </submittedName>
</protein>
<dbReference type="AlphaFoldDB" id="A0AA40BX33"/>
<reference evidence="2" key="1">
    <citation type="submission" date="2023-06" db="EMBL/GenBank/DDBJ databases">
        <title>Genome-scale phylogeny and comparative genomics of the fungal order Sordariales.</title>
        <authorList>
            <consortium name="Lawrence Berkeley National Laboratory"/>
            <person name="Hensen N."/>
            <person name="Bonometti L."/>
            <person name="Westerberg I."/>
            <person name="Brannstrom I.O."/>
            <person name="Guillou S."/>
            <person name="Cros-Aarteil S."/>
            <person name="Calhoun S."/>
            <person name="Haridas S."/>
            <person name="Kuo A."/>
            <person name="Mondo S."/>
            <person name="Pangilinan J."/>
            <person name="Riley R."/>
            <person name="Labutti K."/>
            <person name="Andreopoulos B."/>
            <person name="Lipzen A."/>
            <person name="Chen C."/>
            <person name="Yanf M."/>
            <person name="Daum C."/>
            <person name="Ng V."/>
            <person name="Clum A."/>
            <person name="Steindorff A."/>
            <person name="Ohm R."/>
            <person name="Martin F."/>
            <person name="Silar P."/>
            <person name="Natvig D."/>
            <person name="Lalanne C."/>
            <person name="Gautier V."/>
            <person name="Ament-Velasquez S.L."/>
            <person name="Kruys A."/>
            <person name="Hutchinson M.I."/>
            <person name="Powell A.J."/>
            <person name="Barry K."/>
            <person name="Miller A.N."/>
            <person name="Grigoriev I.V."/>
            <person name="Debuchy R."/>
            <person name="Gladieux P."/>
            <person name="Thoren M.H."/>
            <person name="Johannesson H."/>
        </authorList>
    </citation>
    <scope>NUCLEOTIDE SEQUENCE</scope>
    <source>
        <strain evidence="2">CBS 606.72</strain>
    </source>
</reference>
<gene>
    <name evidence="2" type="ORF">B0T14DRAFT_251831</name>
</gene>